<dbReference type="EMBL" id="CABIJS010000666">
    <property type="protein sequence ID" value="VUZ54680.1"/>
    <property type="molecule type" value="Genomic_DNA"/>
</dbReference>
<evidence type="ECO:0000313" key="2">
    <source>
        <dbReference type="Proteomes" id="UP000321570"/>
    </source>
</evidence>
<keyword evidence="2" id="KW-1185">Reference proteome</keyword>
<dbReference type="AlphaFoldDB" id="A0A564Z5F5"/>
<proteinExistence type="predicted"/>
<reference evidence="1 2" key="1">
    <citation type="submission" date="2019-07" db="EMBL/GenBank/DDBJ databases">
        <authorList>
            <person name="Jastrzebski P J."/>
            <person name="Paukszto L."/>
            <person name="Jastrzebski P J."/>
        </authorList>
    </citation>
    <scope>NUCLEOTIDE SEQUENCE [LARGE SCALE GENOMIC DNA]</scope>
    <source>
        <strain evidence="1 2">WMS-il1</strain>
    </source>
</reference>
<sequence length="455" mass="51954">MDCSQPFHSIFSGVAFKNKNDFYNTLRDFELQTGTVYVRGPRQQHFEGTVESTLFDFKHAKFSCARHGAGIRRGSRKHRPTGCTARFTATSTGGCLRILKYDMLHNHPPEPITEDFKQSILSLNSSSDQTLNAVATGLGDDFFVSDLTKEFLDVFENRFFYSCQALIDCMNRFMKSTGSNYVLRNTVRFPDAHPLANRLVYRSLAFECYHYGTYTSYATVRRKQKTTKIGCQSKIYFCCKDDQLQIGKYQLKHNHEVNPENPFSELKIPDGKSRKRKATCADDNVEFNEHYLPEDYGEEYKVSTFPGNDEWIESDQYPPNLAAEVSIESSNQSLGHIFKDVMSCQLLGRALSNLKAIAYSDGPDRFFTCLHDLQELENKWKVEFCLNGEVKEETQMGNSGDFPGGEIEVSPSPLLKRLSIVYASSSSQRNDLLDVPQSSSLDDSQNRSWYFYEEN</sequence>
<name>A0A564Z5F5_HYMDI</name>
<dbReference type="Proteomes" id="UP000321570">
    <property type="component" value="Unassembled WGS sequence"/>
</dbReference>
<evidence type="ECO:0008006" key="3">
    <source>
        <dbReference type="Google" id="ProtNLM"/>
    </source>
</evidence>
<evidence type="ECO:0000313" key="1">
    <source>
        <dbReference type="EMBL" id="VUZ54680.1"/>
    </source>
</evidence>
<dbReference type="InterPro" id="IPR052579">
    <property type="entry name" value="Zinc_finger_SWIM"/>
</dbReference>
<dbReference type="PANTHER" id="PTHR31569:SF4">
    <property type="entry name" value="SWIM-TYPE DOMAIN-CONTAINING PROTEIN"/>
    <property type="match status" value="1"/>
</dbReference>
<accession>A0A564Z5F5</accession>
<organism evidence="1 2">
    <name type="scientific">Hymenolepis diminuta</name>
    <name type="common">Rat tapeworm</name>
    <dbReference type="NCBI Taxonomy" id="6216"/>
    <lineage>
        <taxon>Eukaryota</taxon>
        <taxon>Metazoa</taxon>
        <taxon>Spiralia</taxon>
        <taxon>Lophotrochozoa</taxon>
        <taxon>Platyhelminthes</taxon>
        <taxon>Cestoda</taxon>
        <taxon>Eucestoda</taxon>
        <taxon>Cyclophyllidea</taxon>
        <taxon>Hymenolepididae</taxon>
        <taxon>Hymenolepis</taxon>
    </lineage>
</organism>
<protein>
    <recommendedName>
        <fullName evidence="3">FAR1 domain-containing protein</fullName>
    </recommendedName>
</protein>
<gene>
    <name evidence="1" type="ORF">WMSIL1_LOCUS12706</name>
</gene>
<dbReference type="PANTHER" id="PTHR31569">
    <property type="entry name" value="SWIM-TYPE DOMAIN-CONTAINING PROTEIN"/>
    <property type="match status" value="1"/>
</dbReference>